<comment type="function">
    <text evidence="8">Involved in the biosynthesis of the chorismate, which leads to the biosynthesis of aromatic amino acids. Catalyzes the reversible NADPH linked reduction of 3-dehydroshikimate (DHSA) to yield shikimate (SA).</text>
</comment>
<feature type="binding site" evidence="8">
    <location>
        <position position="231"/>
    </location>
    <ligand>
        <name>shikimate</name>
        <dbReference type="ChEBI" id="CHEBI:36208"/>
    </ligand>
</feature>
<feature type="binding site" evidence="8">
    <location>
        <position position="252"/>
    </location>
    <ligand>
        <name>NADP(+)</name>
        <dbReference type="ChEBI" id="CHEBI:58349"/>
    </ligand>
</feature>
<dbReference type="GO" id="GO:0050661">
    <property type="term" value="F:NADP binding"/>
    <property type="evidence" value="ECO:0007669"/>
    <property type="project" value="InterPro"/>
</dbReference>
<evidence type="ECO:0000256" key="2">
    <source>
        <dbReference type="ARBA" id="ARBA00012962"/>
    </source>
</evidence>
<evidence type="ECO:0000256" key="6">
    <source>
        <dbReference type="ARBA" id="ARBA00023141"/>
    </source>
</evidence>
<protein>
    <recommendedName>
        <fullName evidence="2 8">Shikimate dehydrogenase (NADP(+))</fullName>
        <shortName evidence="8">SDH</shortName>
        <ecNumber evidence="2 8">1.1.1.25</ecNumber>
    </recommendedName>
</protein>
<dbReference type="Gene3D" id="3.40.50.10860">
    <property type="entry name" value="Leucine Dehydrogenase, chain A, domain 1"/>
    <property type="match status" value="1"/>
</dbReference>
<evidence type="ECO:0000313" key="12">
    <source>
        <dbReference type="EMBL" id="KIH76915.1"/>
    </source>
</evidence>
<comment type="catalytic activity">
    <reaction evidence="7 8">
        <text>shikimate + NADP(+) = 3-dehydroshikimate + NADPH + H(+)</text>
        <dbReference type="Rhea" id="RHEA:17737"/>
        <dbReference type="ChEBI" id="CHEBI:15378"/>
        <dbReference type="ChEBI" id="CHEBI:16630"/>
        <dbReference type="ChEBI" id="CHEBI:36208"/>
        <dbReference type="ChEBI" id="CHEBI:57783"/>
        <dbReference type="ChEBI" id="CHEBI:58349"/>
        <dbReference type="EC" id="1.1.1.25"/>
    </reaction>
</comment>
<feature type="binding site" evidence="8">
    <location>
        <position position="69"/>
    </location>
    <ligand>
        <name>shikimate</name>
        <dbReference type="ChEBI" id="CHEBI:36208"/>
    </ligand>
</feature>
<feature type="binding site" evidence="8">
    <location>
        <position position="94"/>
    </location>
    <ligand>
        <name>shikimate</name>
        <dbReference type="ChEBI" id="CHEBI:36208"/>
    </ligand>
</feature>
<dbReference type="SUPFAM" id="SSF53223">
    <property type="entry name" value="Aminoacid dehydrogenase-like, N-terminal domain"/>
    <property type="match status" value="1"/>
</dbReference>
<keyword evidence="6 8" id="KW-0057">Aromatic amino acid biosynthesis</keyword>
<dbReference type="AlphaFoldDB" id="A0A0C2HPN2"/>
<name>A0A0C2HPN2_9BACT</name>
<dbReference type="GO" id="GO:0009073">
    <property type="term" value="P:aromatic amino acid family biosynthetic process"/>
    <property type="evidence" value="ECO:0007669"/>
    <property type="project" value="UniProtKB-KW"/>
</dbReference>
<evidence type="ECO:0000256" key="1">
    <source>
        <dbReference type="ARBA" id="ARBA00004871"/>
    </source>
</evidence>
<dbReference type="PANTHER" id="PTHR21089:SF1">
    <property type="entry name" value="BIFUNCTIONAL 3-DEHYDROQUINATE DEHYDRATASE_SHIKIMATE DEHYDROGENASE, CHLOROPLASTIC"/>
    <property type="match status" value="1"/>
</dbReference>
<keyword evidence="13" id="KW-1185">Reference proteome</keyword>
<reference evidence="12 13" key="1">
    <citation type="submission" date="2014-12" db="EMBL/GenBank/DDBJ databases">
        <title>Genomes of Geoalkalibacter ferrihydriticus and Geoalkalibacter subterraneus, two haloalkaliphilic metal-reducing members of the Geobacteraceae.</title>
        <authorList>
            <person name="Badalamenti J.P."/>
            <person name="Torres C.I."/>
            <person name="Krajmalnik-Brown R."/>
            <person name="Bond D.R."/>
        </authorList>
    </citation>
    <scope>NUCLEOTIDE SEQUENCE [LARGE SCALE GENOMIC DNA]</scope>
    <source>
        <strain evidence="12 13">DSM 17813</strain>
    </source>
</reference>
<dbReference type="InterPro" id="IPR006151">
    <property type="entry name" value="Shikm_DH/Glu-tRNA_Rdtase"/>
</dbReference>
<dbReference type="UniPathway" id="UPA00053">
    <property type="reaction ID" value="UER00087"/>
</dbReference>
<dbReference type="CDD" id="cd01065">
    <property type="entry name" value="NAD_bind_Shikimate_DH"/>
    <property type="match status" value="1"/>
</dbReference>
<feature type="binding site" evidence="8">
    <location>
        <position position="259"/>
    </location>
    <ligand>
        <name>shikimate</name>
        <dbReference type="ChEBI" id="CHEBI:36208"/>
    </ligand>
</feature>
<dbReference type="GO" id="GO:0004764">
    <property type="term" value="F:shikimate 3-dehydrogenase (NADP+) activity"/>
    <property type="evidence" value="ECO:0007669"/>
    <property type="project" value="UniProtKB-UniRule"/>
</dbReference>
<dbReference type="Pfam" id="PF01488">
    <property type="entry name" value="Shikimate_DH"/>
    <property type="match status" value="1"/>
</dbReference>
<dbReference type="Pfam" id="PF08501">
    <property type="entry name" value="Shikimate_dh_N"/>
    <property type="match status" value="1"/>
</dbReference>
<dbReference type="InterPro" id="IPR046346">
    <property type="entry name" value="Aminoacid_DH-like_N_sf"/>
</dbReference>
<dbReference type="Pfam" id="PF18317">
    <property type="entry name" value="SDH_C"/>
    <property type="match status" value="1"/>
</dbReference>
<dbReference type="NCBIfam" id="TIGR00507">
    <property type="entry name" value="aroE"/>
    <property type="match status" value="1"/>
</dbReference>
<feature type="domain" description="SDH C-terminal" evidence="11">
    <location>
        <begin position="252"/>
        <end position="282"/>
    </location>
</feature>
<evidence type="ECO:0000256" key="5">
    <source>
        <dbReference type="ARBA" id="ARBA00023002"/>
    </source>
</evidence>
<accession>A0A0C2HPN2</accession>
<feature type="binding site" evidence="8">
    <location>
        <position position="229"/>
    </location>
    <ligand>
        <name>NADP(+)</name>
        <dbReference type="ChEBI" id="CHEBI:58349"/>
    </ligand>
</feature>
<dbReference type="GO" id="GO:0008652">
    <property type="term" value="P:amino acid biosynthetic process"/>
    <property type="evidence" value="ECO:0007669"/>
    <property type="project" value="UniProtKB-KW"/>
</dbReference>
<evidence type="ECO:0000259" key="10">
    <source>
        <dbReference type="Pfam" id="PF08501"/>
    </source>
</evidence>
<dbReference type="InterPro" id="IPR011342">
    <property type="entry name" value="Shikimate_DH"/>
</dbReference>
<feature type="domain" description="Shikimate dehydrogenase substrate binding N-terminal" evidence="10">
    <location>
        <begin position="14"/>
        <end position="96"/>
    </location>
</feature>
<dbReference type="GO" id="GO:0005829">
    <property type="term" value="C:cytosol"/>
    <property type="evidence" value="ECO:0007669"/>
    <property type="project" value="TreeGrafter"/>
</dbReference>
<feature type="binding site" evidence="8">
    <location>
        <position position="109"/>
    </location>
    <ligand>
        <name>shikimate</name>
        <dbReference type="ChEBI" id="CHEBI:36208"/>
    </ligand>
</feature>
<dbReference type="GO" id="GO:0019632">
    <property type="term" value="P:shikimate metabolic process"/>
    <property type="evidence" value="ECO:0007669"/>
    <property type="project" value="InterPro"/>
</dbReference>
<dbReference type="GO" id="GO:0009423">
    <property type="term" value="P:chorismate biosynthetic process"/>
    <property type="evidence" value="ECO:0007669"/>
    <property type="project" value="UniProtKB-UniRule"/>
</dbReference>
<sequence>MTNNIFGTTRILGIFGDPVAHSLSPLMQNAALREAGIDAVYLPFHVLPDNLPQAVAALRPLNILGVNVTVPHKEAVLTLLDEVDENARLIGAVNTIVNRAGCLHGFNTDGAGFVQSLAGDLDFDPAGRRVLLLGAGGACRAALVALAQSGAAWIGVANRDPARARLLVDSFSSRFPGTAFAHLPLASSLWEQALGASDLVVNTTSLGLHGEEVPLPWACVPKKCCIYDMVYRRGGTPLWHAARAQGHPVADGLGMLAAQGERAFTLWTGRKPPFGVMKSRLLAELADN</sequence>
<evidence type="ECO:0000259" key="9">
    <source>
        <dbReference type="Pfam" id="PF01488"/>
    </source>
</evidence>
<dbReference type="InterPro" id="IPR022893">
    <property type="entry name" value="Shikimate_DH_fam"/>
</dbReference>
<dbReference type="InterPro" id="IPR013708">
    <property type="entry name" value="Shikimate_DH-bd_N"/>
</dbReference>
<dbReference type="SUPFAM" id="SSF51735">
    <property type="entry name" value="NAD(P)-binding Rossmann-fold domains"/>
    <property type="match status" value="1"/>
</dbReference>
<evidence type="ECO:0000259" key="11">
    <source>
        <dbReference type="Pfam" id="PF18317"/>
    </source>
</evidence>
<dbReference type="PANTHER" id="PTHR21089">
    <property type="entry name" value="SHIKIMATE DEHYDROGENASE"/>
    <property type="match status" value="1"/>
</dbReference>
<dbReference type="EC" id="1.1.1.25" evidence="2 8"/>
<organism evidence="12 13">
    <name type="scientific">Geoalkalibacter ferrihydriticus DSM 17813</name>
    <dbReference type="NCBI Taxonomy" id="1121915"/>
    <lineage>
        <taxon>Bacteria</taxon>
        <taxon>Pseudomonadati</taxon>
        <taxon>Thermodesulfobacteriota</taxon>
        <taxon>Desulfuromonadia</taxon>
        <taxon>Desulfuromonadales</taxon>
        <taxon>Geoalkalibacteraceae</taxon>
        <taxon>Geoalkalibacter</taxon>
    </lineage>
</organism>
<feature type="binding site" evidence="8">
    <location>
        <begin position="134"/>
        <end position="138"/>
    </location>
    <ligand>
        <name>NADP(+)</name>
        <dbReference type="ChEBI" id="CHEBI:58349"/>
    </ligand>
</feature>
<keyword evidence="3 8" id="KW-0028">Amino-acid biosynthesis</keyword>
<dbReference type="InterPro" id="IPR036291">
    <property type="entry name" value="NAD(P)-bd_dom_sf"/>
</dbReference>
<dbReference type="Gene3D" id="3.40.50.720">
    <property type="entry name" value="NAD(P)-binding Rossmann-like Domain"/>
    <property type="match status" value="1"/>
</dbReference>
<feature type="binding site" evidence="8">
    <location>
        <position position="85"/>
    </location>
    <ligand>
        <name>NADP(+)</name>
        <dbReference type="ChEBI" id="CHEBI:58349"/>
    </ligand>
</feature>
<dbReference type="RefSeq" id="WP_040098010.1">
    <property type="nucleotide sequence ID" value="NZ_JWJD01000002.1"/>
</dbReference>
<evidence type="ECO:0000256" key="4">
    <source>
        <dbReference type="ARBA" id="ARBA00022857"/>
    </source>
</evidence>
<gene>
    <name evidence="8" type="primary">aroE</name>
    <name evidence="12" type="ORF">GFER_07440</name>
</gene>
<comment type="caution">
    <text evidence="12">The sequence shown here is derived from an EMBL/GenBank/DDBJ whole genome shotgun (WGS) entry which is preliminary data.</text>
</comment>
<proteinExistence type="inferred from homology"/>
<keyword evidence="5 8" id="KW-0560">Oxidoreductase</keyword>
<comment type="similarity">
    <text evidence="8">Belongs to the shikimate dehydrogenase family.</text>
</comment>
<dbReference type="Proteomes" id="UP000035068">
    <property type="component" value="Unassembled WGS sequence"/>
</dbReference>
<comment type="subunit">
    <text evidence="8">Homodimer.</text>
</comment>
<comment type="caution">
    <text evidence="8">Lacks conserved residue(s) required for the propagation of feature annotation.</text>
</comment>
<feature type="domain" description="Quinate/shikimate 5-dehydrogenase/glutamyl-tRNA reductase" evidence="9">
    <location>
        <begin position="126"/>
        <end position="174"/>
    </location>
</feature>
<dbReference type="EMBL" id="JWJD01000002">
    <property type="protein sequence ID" value="KIH76915.1"/>
    <property type="molecule type" value="Genomic_DNA"/>
</dbReference>
<evidence type="ECO:0000256" key="8">
    <source>
        <dbReference type="HAMAP-Rule" id="MF_00222"/>
    </source>
</evidence>
<feature type="active site" description="Proton acceptor" evidence="8">
    <location>
        <position position="73"/>
    </location>
</feature>
<feature type="binding site" evidence="8">
    <location>
        <begin position="22"/>
        <end position="24"/>
    </location>
    <ligand>
        <name>shikimate</name>
        <dbReference type="ChEBI" id="CHEBI:36208"/>
    </ligand>
</feature>
<keyword evidence="4 8" id="KW-0521">NADP</keyword>
<comment type="pathway">
    <text evidence="1 8">Metabolic intermediate biosynthesis; chorismate biosynthesis; chorismate from D-erythrose 4-phosphate and phosphoenolpyruvate: step 4/7.</text>
</comment>
<dbReference type="HAMAP" id="MF_00222">
    <property type="entry name" value="Shikimate_DH_AroE"/>
    <property type="match status" value="1"/>
</dbReference>
<dbReference type="InterPro" id="IPR041121">
    <property type="entry name" value="SDH_C"/>
</dbReference>
<evidence type="ECO:0000256" key="7">
    <source>
        <dbReference type="ARBA" id="ARBA00049442"/>
    </source>
</evidence>
<evidence type="ECO:0000256" key="3">
    <source>
        <dbReference type="ARBA" id="ARBA00022605"/>
    </source>
</evidence>
<evidence type="ECO:0000313" key="13">
    <source>
        <dbReference type="Proteomes" id="UP000035068"/>
    </source>
</evidence>